<dbReference type="ExpressionAtlas" id="F7BWY0">
    <property type="expression patterns" value="baseline and differential"/>
</dbReference>
<dbReference type="GO" id="GO:0035751">
    <property type="term" value="P:regulation of lysosomal lumen pH"/>
    <property type="evidence" value="ECO:0000318"/>
    <property type="project" value="GO_Central"/>
</dbReference>
<dbReference type="AlphaFoldDB" id="F7BWY0"/>
<dbReference type="RefSeq" id="XP_031752862.1">
    <property type="nucleotide sequence ID" value="XM_031897002.1"/>
</dbReference>
<dbReference type="KEGG" id="xtr:100490948"/>
<dbReference type="Proteomes" id="UP000008143">
    <property type="component" value="Chromosome 2"/>
</dbReference>
<dbReference type="Reactome" id="R-XTR-9860276">
    <property type="pathway name" value="SLC15A4:TASL-dependent IRF5 activation"/>
</dbReference>
<dbReference type="GO" id="GO:0034121">
    <property type="term" value="P:regulation of toll-like receptor signaling pathway"/>
    <property type="evidence" value="ECO:0007669"/>
    <property type="project" value="InterPro"/>
</dbReference>
<dbReference type="eggNOG" id="ENOG502QTA8">
    <property type="taxonomic scope" value="Eukaryota"/>
</dbReference>
<proteinExistence type="predicted"/>
<dbReference type="Xenbase" id="XB-GENE-967918">
    <property type="gene designation" value="tasl"/>
</dbReference>
<evidence type="ECO:0000313" key="3">
    <source>
        <dbReference type="RefSeq" id="XP_031752862.1"/>
    </source>
</evidence>
<dbReference type="Pfam" id="PF15133">
    <property type="entry name" value="TASL"/>
    <property type="match status" value="1"/>
</dbReference>
<evidence type="ECO:0000313" key="1">
    <source>
        <dbReference type="Ensembl" id="ENSXETP00000040305"/>
    </source>
</evidence>
<reference evidence="1" key="1">
    <citation type="journal article" date="2010" name="Science">
        <title>The genome of the Western clawed frog Xenopus tropicalis.</title>
        <authorList>
            <person name="Hellsten U."/>
            <person name="Harland R.M."/>
            <person name="Gilchrist M.J."/>
            <person name="Hendrix D."/>
            <person name="Jurka J."/>
            <person name="Kapitonov V."/>
            <person name="Ovcharenko I."/>
            <person name="Putnam N.H."/>
            <person name="Shu S."/>
            <person name="Taher L."/>
            <person name="Blitz I.L."/>
            <person name="Blumberg B."/>
            <person name="Dichmann D.S."/>
            <person name="Dubchak I."/>
            <person name="Amaya E."/>
            <person name="Detter J.C."/>
            <person name="Fletcher R."/>
            <person name="Gerhard D.S."/>
            <person name="Goodstein D."/>
            <person name="Graves T."/>
            <person name="Grigoriev I.V."/>
            <person name="Grimwood J."/>
            <person name="Kawashima T."/>
            <person name="Lindquist E."/>
            <person name="Lucas S.M."/>
            <person name="Mead P.E."/>
            <person name="Mitros T."/>
            <person name="Ogino H."/>
            <person name="Ohta Y."/>
            <person name="Poliakov A.V."/>
            <person name="Pollet N."/>
            <person name="Robert J."/>
            <person name="Salamov A."/>
            <person name="Sater A.K."/>
            <person name="Schmutz J."/>
            <person name="Terry A."/>
            <person name="Vize P.D."/>
            <person name="Warren W.C."/>
            <person name="Wells D."/>
            <person name="Wills A."/>
            <person name="Wilson R.K."/>
            <person name="Zimmerman L.B."/>
            <person name="Zorn A.M."/>
            <person name="Grainger R."/>
            <person name="Grammer T."/>
            <person name="Khokha M.K."/>
            <person name="Richardson P.M."/>
            <person name="Rokhsar D.S."/>
        </authorList>
    </citation>
    <scope>NUCLEOTIDE SEQUENCE [LARGE SCALE GENOMIC DNA]</scope>
    <source>
        <strain evidence="1">Nigerian</strain>
    </source>
</reference>
<dbReference type="OMA" id="CQTIYEN"/>
<dbReference type="Ensembl" id="ENSXETT00000040305">
    <property type="protein sequence ID" value="ENSXETP00000040305"/>
    <property type="gene ID" value="ENSXETG00000018619"/>
</dbReference>
<dbReference type="GeneTree" id="ENSGT00390000011425"/>
<reference evidence="3" key="3">
    <citation type="submission" date="2025-04" db="UniProtKB">
        <authorList>
            <consortium name="RefSeq"/>
        </authorList>
    </citation>
    <scope>IDENTIFICATION</scope>
    <source>
        <strain evidence="3">Nigerian</strain>
        <tissue evidence="3">Liver and blood</tissue>
    </source>
</reference>
<evidence type="ECO:0000313" key="4">
    <source>
        <dbReference type="Xenbase" id="XB-GENE-967918"/>
    </source>
</evidence>
<dbReference type="PANTHER" id="PTHR14889">
    <property type="entry name" value="RCG36411"/>
    <property type="match status" value="1"/>
</dbReference>
<evidence type="ECO:0000313" key="2">
    <source>
        <dbReference type="Proteomes" id="UP000008143"/>
    </source>
</evidence>
<organism evidence="1">
    <name type="scientific">Xenopus tropicalis</name>
    <name type="common">Western clawed frog</name>
    <name type="synonym">Silurana tropicalis</name>
    <dbReference type="NCBI Taxonomy" id="8364"/>
    <lineage>
        <taxon>Eukaryota</taxon>
        <taxon>Metazoa</taxon>
        <taxon>Chordata</taxon>
        <taxon>Craniata</taxon>
        <taxon>Vertebrata</taxon>
        <taxon>Euteleostomi</taxon>
        <taxon>Amphibia</taxon>
        <taxon>Batrachia</taxon>
        <taxon>Anura</taxon>
        <taxon>Pipoidea</taxon>
        <taxon>Pipidae</taxon>
        <taxon>Xenopodinae</taxon>
        <taxon>Xenopus</taxon>
        <taxon>Silurana</taxon>
    </lineage>
</organism>
<name>F7BWY0_XENTR</name>
<keyword evidence="2" id="KW-1185">Reference proteome</keyword>
<protein>
    <submittedName>
        <fullName evidence="3">Protein CXorf21 homolog</fullName>
    </submittedName>
    <submittedName>
        <fullName evidence="1">TLR adaptor-interacting with endolysosomal SLC15A4</fullName>
    </submittedName>
</protein>
<reference evidence="1" key="2">
    <citation type="submission" date="2011-06" db="UniProtKB">
        <authorList>
            <consortium name="Ensembl"/>
        </authorList>
    </citation>
    <scope>IDENTIFICATION</scope>
</reference>
<dbReference type="AGR" id="Xenbase:XB-GENE-967918"/>
<dbReference type="InterPro" id="IPR027869">
    <property type="entry name" value="TASL"/>
</dbReference>
<dbReference type="OrthoDB" id="9892060at2759"/>
<dbReference type="PANTHER" id="PTHR14889:SF3">
    <property type="entry name" value="TLR ADAPTER INTERACTING WITH SLC15A4 ON THE LYSOSOME"/>
    <property type="match status" value="1"/>
</dbReference>
<dbReference type="Ensembl" id="ENSXETT00000124342">
    <property type="protein sequence ID" value="ENSXETP00000119467"/>
    <property type="gene ID" value="ENSXETG00000018619"/>
</dbReference>
<accession>F7BWY0</accession>
<sequence length="299" mass="34006">MLSEGYLYGIQQWYEDDTYLFSHNRTADASKELSAVCNITYSSTCETRSRRFFSKFAFKERRNPTVHSRRITTNTEQTSELQRGTDNLMLERDTSPSLAITGYENSSKETYLVPSSCKDMCIDYNDLHIAGDQVMAMNSELTDLTCTHSFDFCEGPFLESSQIPPTMESINATANDMKKKPSKGDFSCWKGGSIKDKSIMQHQQPLSNSVLNEYLERKVIELYKQYIMDMSCSTSATDIMASELIMNNVQQISMQISREQNMETNKAKDMVISFLIRIASEKHSNIVSTPNLQISSDEA</sequence>
<gene>
    <name evidence="1 4" type="primary">tasl</name>
    <name evidence="3" type="synonym">cxorf21</name>
</gene>